<sequence>MTADDVVEAVNNDQSFVDLAHAKVHYGSSDPHLATVDDTGHVKVVGSGVATINVKVGGVTGRKGGDETAASVGVPFSSVPGAYDNVAMHVFAVASGG</sequence>
<name>A0ABN0WLS5_9ACTN</name>
<protein>
    <recommendedName>
        <fullName evidence="1">BIG2 domain-containing protein</fullName>
    </recommendedName>
</protein>
<dbReference type="SUPFAM" id="SSF49373">
    <property type="entry name" value="Invasin/intimin cell-adhesion fragments"/>
    <property type="match status" value="1"/>
</dbReference>
<evidence type="ECO:0000313" key="2">
    <source>
        <dbReference type="EMBL" id="GAA0341429.1"/>
    </source>
</evidence>
<dbReference type="Gene3D" id="2.60.40.1080">
    <property type="match status" value="1"/>
</dbReference>
<keyword evidence="3" id="KW-1185">Reference proteome</keyword>
<comment type="caution">
    <text evidence="2">The sequence shown here is derived from an EMBL/GenBank/DDBJ whole genome shotgun (WGS) entry which is preliminary data.</text>
</comment>
<dbReference type="InterPro" id="IPR003343">
    <property type="entry name" value="Big_2"/>
</dbReference>
<evidence type="ECO:0000313" key="3">
    <source>
        <dbReference type="Proteomes" id="UP001501822"/>
    </source>
</evidence>
<evidence type="ECO:0000259" key="1">
    <source>
        <dbReference type="Pfam" id="PF02368"/>
    </source>
</evidence>
<proteinExistence type="predicted"/>
<organism evidence="2 3">
    <name type="scientific">Actinoallomurus spadix</name>
    <dbReference type="NCBI Taxonomy" id="79912"/>
    <lineage>
        <taxon>Bacteria</taxon>
        <taxon>Bacillati</taxon>
        <taxon>Actinomycetota</taxon>
        <taxon>Actinomycetes</taxon>
        <taxon>Streptosporangiales</taxon>
        <taxon>Thermomonosporaceae</taxon>
        <taxon>Actinoallomurus</taxon>
    </lineage>
</organism>
<gene>
    <name evidence="2" type="ORF">GCM10010151_33720</name>
</gene>
<accession>A0ABN0WLS5</accession>
<dbReference type="Proteomes" id="UP001501822">
    <property type="component" value="Unassembled WGS sequence"/>
</dbReference>
<dbReference type="Pfam" id="PF02368">
    <property type="entry name" value="Big_2"/>
    <property type="match status" value="1"/>
</dbReference>
<feature type="domain" description="BIG2" evidence="1">
    <location>
        <begin position="22"/>
        <end position="60"/>
    </location>
</feature>
<dbReference type="InterPro" id="IPR008964">
    <property type="entry name" value="Invasin/intimin_cell_adhesion"/>
</dbReference>
<dbReference type="RefSeq" id="WP_252798602.1">
    <property type="nucleotide sequence ID" value="NZ_BAAABM010000029.1"/>
</dbReference>
<dbReference type="EMBL" id="BAAABM010000029">
    <property type="protein sequence ID" value="GAA0341429.1"/>
    <property type="molecule type" value="Genomic_DNA"/>
</dbReference>
<reference evidence="2 3" key="1">
    <citation type="journal article" date="2019" name="Int. J. Syst. Evol. Microbiol.">
        <title>The Global Catalogue of Microorganisms (GCM) 10K type strain sequencing project: providing services to taxonomists for standard genome sequencing and annotation.</title>
        <authorList>
            <consortium name="The Broad Institute Genomics Platform"/>
            <consortium name="The Broad Institute Genome Sequencing Center for Infectious Disease"/>
            <person name="Wu L."/>
            <person name="Ma J."/>
        </authorList>
    </citation>
    <scope>NUCLEOTIDE SEQUENCE [LARGE SCALE GENOMIC DNA]</scope>
    <source>
        <strain evidence="2 3">JCM 3146</strain>
    </source>
</reference>